<evidence type="ECO:0008006" key="9">
    <source>
        <dbReference type="Google" id="ProtNLM"/>
    </source>
</evidence>
<dbReference type="PANTHER" id="PTHR30250:SF26">
    <property type="entry name" value="PSMA PROTEIN"/>
    <property type="match status" value="1"/>
</dbReference>
<feature type="transmembrane region" description="Helical" evidence="6">
    <location>
        <begin position="382"/>
        <end position="401"/>
    </location>
</feature>
<dbReference type="RefSeq" id="WP_131585241.1">
    <property type="nucleotide sequence ID" value="NZ_SJZJ01000028.1"/>
</dbReference>
<comment type="subcellular location">
    <subcellularLocation>
        <location evidence="1">Cell membrane</location>
        <topology evidence="1">Multi-pass membrane protein</topology>
    </subcellularLocation>
</comment>
<evidence type="ECO:0000256" key="5">
    <source>
        <dbReference type="ARBA" id="ARBA00023136"/>
    </source>
</evidence>
<evidence type="ECO:0000256" key="4">
    <source>
        <dbReference type="ARBA" id="ARBA00022989"/>
    </source>
</evidence>
<dbReference type="GO" id="GO:0005886">
    <property type="term" value="C:plasma membrane"/>
    <property type="evidence" value="ECO:0007669"/>
    <property type="project" value="UniProtKB-SubCell"/>
</dbReference>
<comment type="caution">
    <text evidence="7">The sequence shown here is derived from an EMBL/GenBank/DDBJ whole genome shotgun (WGS) entry which is preliminary data.</text>
</comment>
<dbReference type="OrthoDB" id="3780166at2"/>
<feature type="transmembrane region" description="Helical" evidence="6">
    <location>
        <begin position="83"/>
        <end position="106"/>
    </location>
</feature>
<keyword evidence="2" id="KW-1003">Cell membrane</keyword>
<dbReference type="Proteomes" id="UP000295453">
    <property type="component" value="Unassembled WGS sequence"/>
</dbReference>
<dbReference type="EMBL" id="SJZJ01000028">
    <property type="protein sequence ID" value="TCJ21923.1"/>
    <property type="molecule type" value="Genomic_DNA"/>
</dbReference>
<feature type="transmembrane region" description="Helical" evidence="6">
    <location>
        <begin position="356"/>
        <end position="376"/>
    </location>
</feature>
<evidence type="ECO:0000313" key="8">
    <source>
        <dbReference type="Proteomes" id="UP000295453"/>
    </source>
</evidence>
<keyword evidence="4 6" id="KW-1133">Transmembrane helix</keyword>
<protein>
    <recommendedName>
        <fullName evidence="9">Polysaccharide biosynthesis protein</fullName>
    </recommendedName>
</protein>
<gene>
    <name evidence="7" type="ORF">EPD65_14155</name>
</gene>
<evidence type="ECO:0000256" key="6">
    <source>
        <dbReference type="SAM" id="Phobius"/>
    </source>
</evidence>
<keyword evidence="8" id="KW-1185">Reference proteome</keyword>
<dbReference type="PANTHER" id="PTHR30250">
    <property type="entry name" value="PST FAMILY PREDICTED COLANIC ACID TRANSPORTER"/>
    <property type="match status" value="1"/>
</dbReference>
<dbReference type="AlphaFoldDB" id="A0A4R1BVB3"/>
<sequence>MTATGAGQARKRIGAITLDQIVASVSNLLVLIWAAHALQPADFGRFSLVFLVYTLAQGGVIRSLVAVTIVVHPEDADSRPRAALGATMVMSAGVGACSLIAAGVLWAMGSPMASSLAVVGALTPLLALQDIGRFVAIARSTPVGALVLDGIWLVLTVLVFAGLAVTGDDTLFALVLGWAGTGAIAGLWVFVQYGVPRARELSLDWVKERWDFSWRSLVASSSSGLVAVIGSALLALVSGPVAVAQVRAALLLERPSTTVQTAVATSAGADIAREGADRATLLSHQRRTMSISAVVAILNIVVLLVIPDWAGKLLLGNVWHVVQPLLVLVGLRVLAFAAQSGVRAALVGRKQIKQVMVVDIVGTILMIVGMVVGGAIDDGYGAMAGGLIGQVITVVAWWVVFARYLRSDHADGAAVGAVPAGAHVGTPAPEEPGAEAVAGRHAAQ</sequence>
<feature type="transmembrane region" description="Helical" evidence="6">
    <location>
        <begin position="171"/>
        <end position="191"/>
    </location>
</feature>
<keyword evidence="3 6" id="KW-0812">Transmembrane</keyword>
<accession>A0A4R1BVB3</accession>
<name>A0A4R1BVB3_9ACTN</name>
<feature type="transmembrane region" description="Helical" evidence="6">
    <location>
        <begin position="50"/>
        <end position="71"/>
    </location>
</feature>
<organism evidence="7 8">
    <name type="scientific">Nocardioides jejuensis</name>
    <dbReference type="NCBI Taxonomy" id="2502782"/>
    <lineage>
        <taxon>Bacteria</taxon>
        <taxon>Bacillati</taxon>
        <taxon>Actinomycetota</taxon>
        <taxon>Actinomycetes</taxon>
        <taxon>Propionibacteriales</taxon>
        <taxon>Nocardioidaceae</taxon>
        <taxon>Nocardioides</taxon>
    </lineage>
</organism>
<feature type="transmembrane region" description="Helical" evidence="6">
    <location>
        <begin position="143"/>
        <end position="165"/>
    </location>
</feature>
<dbReference type="InterPro" id="IPR050833">
    <property type="entry name" value="Poly_Biosynth_Transport"/>
</dbReference>
<proteinExistence type="predicted"/>
<evidence type="ECO:0000256" key="3">
    <source>
        <dbReference type="ARBA" id="ARBA00022692"/>
    </source>
</evidence>
<feature type="transmembrane region" description="Helical" evidence="6">
    <location>
        <begin position="288"/>
        <end position="306"/>
    </location>
</feature>
<evidence type="ECO:0000313" key="7">
    <source>
        <dbReference type="EMBL" id="TCJ21923.1"/>
    </source>
</evidence>
<evidence type="ECO:0000256" key="2">
    <source>
        <dbReference type="ARBA" id="ARBA00022475"/>
    </source>
</evidence>
<reference evidence="7 8" key="1">
    <citation type="submission" date="2019-03" db="EMBL/GenBank/DDBJ databases">
        <authorList>
            <person name="Kim M.K.M."/>
        </authorList>
    </citation>
    <scope>NUCLEOTIDE SEQUENCE [LARGE SCALE GENOMIC DNA]</scope>
    <source>
        <strain evidence="7 8">18JY15-6</strain>
    </source>
</reference>
<feature type="transmembrane region" description="Helical" evidence="6">
    <location>
        <begin position="21"/>
        <end position="38"/>
    </location>
</feature>
<evidence type="ECO:0000256" key="1">
    <source>
        <dbReference type="ARBA" id="ARBA00004651"/>
    </source>
</evidence>
<keyword evidence="5 6" id="KW-0472">Membrane</keyword>